<sequence length="253" mass="28774">MNTASLGVGQVFHRRLRPRENRFTYASYFLWLPMRTLRHTPCAALNRNARHGWRHWLSFHDADHGDGGPDALAWLDSLLTAEGIADATGEVWLQTYPRVLGHAFKPVSFWFCERADGSLAAIVAEVNNTFGERHCYLLHGPTLDWGREQTAAKVFHVSPFCRVTGGYRFRFLREGVHVLSCVDHDDEAGPLITTRLSGELQPLTAAHARRAFFAMPALTLMVVARIHWQALKLAFKRVPFFSKPQPPERFVTR</sequence>
<keyword evidence="2" id="KW-1185">Reference proteome</keyword>
<comment type="caution">
    <text evidence="1">The sequence shown here is derived from an EMBL/GenBank/DDBJ whole genome shotgun (WGS) entry which is preliminary data.</text>
</comment>
<dbReference type="Pfam" id="PF07103">
    <property type="entry name" value="DUF1365"/>
    <property type="match status" value="1"/>
</dbReference>
<dbReference type="RefSeq" id="WP_394385802.1">
    <property type="nucleotide sequence ID" value="NZ_JBIGIB010000004.1"/>
</dbReference>
<evidence type="ECO:0000313" key="1">
    <source>
        <dbReference type="EMBL" id="MFG6467929.1"/>
    </source>
</evidence>
<dbReference type="InterPro" id="IPR010775">
    <property type="entry name" value="DUF1365"/>
</dbReference>
<gene>
    <name evidence="1" type="ORF">ACG01O_14990</name>
</gene>
<dbReference type="EMBL" id="JBIGIB010000004">
    <property type="protein sequence ID" value="MFG6467929.1"/>
    <property type="molecule type" value="Genomic_DNA"/>
</dbReference>
<accession>A0ABW7H119</accession>
<dbReference type="PANTHER" id="PTHR33973:SF4">
    <property type="entry name" value="OS07G0153300 PROTEIN"/>
    <property type="match status" value="1"/>
</dbReference>
<proteinExistence type="predicted"/>
<organism evidence="1 2">
    <name type="scientific">Pelomonas baiyunensis</name>
    <dbReference type="NCBI Taxonomy" id="3299026"/>
    <lineage>
        <taxon>Bacteria</taxon>
        <taxon>Pseudomonadati</taxon>
        <taxon>Pseudomonadota</taxon>
        <taxon>Betaproteobacteria</taxon>
        <taxon>Burkholderiales</taxon>
        <taxon>Sphaerotilaceae</taxon>
        <taxon>Roseateles</taxon>
    </lineage>
</organism>
<protein>
    <submittedName>
        <fullName evidence="1">DUF1365 domain-containing protein</fullName>
    </submittedName>
</protein>
<name>A0ABW7H119_9BURK</name>
<dbReference type="PANTHER" id="PTHR33973">
    <property type="entry name" value="OS07G0153300 PROTEIN"/>
    <property type="match status" value="1"/>
</dbReference>
<evidence type="ECO:0000313" key="2">
    <source>
        <dbReference type="Proteomes" id="UP001606303"/>
    </source>
</evidence>
<reference evidence="1 2" key="1">
    <citation type="submission" date="2024-08" db="EMBL/GenBank/DDBJ databases">
        <authorList>
            <person name="Lu H."/>
        </authorList>
    </citation>
    <scope>NUCLEOTIDE SEQUENCE [LARGE SCALE GENOMIC DNA]</scope>
    <source>
        <strain evidence="1 2">BYS87W</strain>
    </source>
</reference>
<dbReference type="Proteomes" id="UP001606303">
    <property type="component" value="Unassembled WGS sequence"/>
</dbReference>